<dbReference type="OrthoDB" id="3553147at2759"/>
<dbReference type="Proteomes" id="UP000758603">
    <property type="component" value="Unassembled WGS sequence"/>
</dbReference>
<comment type="caution">
    <text evidence="2">The sequence shown here is derived from an EMBL/GenBank/DDBJ whole genome shotgun (WGS) entry which is preliminary data.</text>
</comment>
<accession>A0A9P8UVZ8</accession>
<organism evidence="2 3">
    <name type="scientific">Truncatella angustata</name>
    <dbReference type="NCBI Taxonomy" id="152316"/>
    <lineage>
        <taxon>Eukaryota</taxon>
        <taxon>Fungi</taxon>
        <taxon>Dikarya</taxon>
        <taxon>Ascomycota</taxon>
        <taxon>Pezizomycotina</taxon>
        <taxon>Sordariomycetes</taxon>
        <taxon>Xylariomycetidae</taxon>
        <taxon>Amphisphaeriales</taxon>
        <taxon>Sporocadaceae</taxon>
        <taxon>Truncatella</taxon>
    </lineage>
</organism>
<evidence type="ECO:0000313" key="2">
    <source>
        <dbReference type="EMBL" id="KAH6659198.1"/>
    </source>
</evidence>
<gene>
    <name evidence="2" type="ORF">BKA67DRAFT_529372</name>
</gene>
<keyword evidence="3" id="KW-1185">Reference proteome</keyword>
<feature type="region of interest" description="Disordered" evidence="1">
    <location>
        <begin position="29"/>
        <end position="54"/>
    </location>
</feature>
<dbReference type="AlphaFoldDB" id="A0A9P8UVZ8"/>
<reference evidence="2" key="1">
    <citation type="journal article" date="2021" name="Nat. Commun.">
        <title>Genetic determinants of endophytism in the Arabidopsis root mycobiome.</title>
        <authorList>
            <person name="Mesny F."/>
            <person name="Miyauchi S."/>
            <person name="Thiergart T."/>
            <person name="Pickel B."/>
            <person name="Atanasova L."/>
            <person name="Karlsson M."/>
            <person name="Huettel B."/>
            <person name="Barry K.W."/>
            <person name="Haridas S."/>
            <person name="Chen C."/>
            <person name="Bauer D."/>
            <person name="Andreopoulos W."/>
            <person name="Pangilinan J."/>
            <person name="LaButti K."/>
            <person name="Riley R."/>
            <person name="Lipzen A."/>
            <person name="Clum A."/>
            <person name="Drula E."/>
            <person name="Henrissat B."/>
            <person name="Kohler A."/>
            <person name="Grigoriev I.V."/>
            <person name="Martin F.M."/>
            <person name="Hacquard S."/>
        </authorList>
    </citation>
    <scope>NUCLEOTIDE SEQUENCE</scope>
    <source>
        <strain evidence="2">MPI-SDFR-AT-0073</strain>
    </source>
</reference>
<sequence>MKQDRAQVQLRSERFPFVECKRVAADEPYVKPSGLGAPELHQHPPKTSKAAPVDSSANLGTLQRYIDDRRHELAKKQWQIFEQERKRLEEWQHVECDERCAKKDVMDQIQSWVYLENKQIEERRRLRLQQNSDFEDLIASWDAAREGVLRQHEPWSASETGQRR</sequence>
<dbReference type="GeneID" id="70127949"/>
<name>A0A9P8UVZ8_9PEZI</name>
<protein>
    <submittedName>
        <fullName evidence="2">Uncharacterized protein</fullName>
    </submittedName>
</protein>
<evidence type="ECO:0000256" key="1">
    <source>
        <dbReference type="SAM" id="MobiDB-lite"/>
    </source>
</evidence>
<proteinExistence type="predicted"/>
<dbReference type="RefSeq" id="XP_045963329.1">
    <property type="nucleotide sequence ID" value="XM_046099057.1"/>
</dbReference>
<dbReference type="EMBL" id="JAGPXC010000001">
    <property type="protein sequence ID" value="KAH6659198.1"/>
    <property type="molecule type" value="Genomic_DNA"/>
</dbReference>
<evidence type="ECO:0000313" key="3">
    <source>
        <dbReference type="Proteomes" id="UP000758603"/>
    </source>
</evidence>